<protein>
    <submittedName>
        <fullName evidence="1">Uncharacterized protein</fullName>
    </submittedName>
</protein>
<sequence length="112" mass="12355">MMDANQVILTRQLPKTGSLITTQSGEDGTYKAGWWKGRDYDTNKIRFISKTIGDNGDVITIDRATGLMWAADGNAAGCMNGDVDTWILAFHYLTTLDFAGFIDWRKSEAGQA</sequence>
<comment type="caution">
    <text evidence="1">The sequence shown here is derived from an EMBL/GenBank/DDBJ whole genome shotgun (WGS) entry which is preliminary data.</text>
</comment>
<accession>X1T8K2</accession>
<dbReference type="EMBL" id="BARW01008384">
    <property type="protein sequence ID" value="GAI83875.1"/>
    <property type="molecule type" value="Genomic_DNA"/>
</dbReference>
<evidence type="ECO:0000313" key="1">
    <source>
        <dbReference type="EMBL" id="GAI83875.1"/>
    </source>
</evidence>
<proteinExistence type="predicted"/>
<dbReference type="AlphaFoldDB" id="X1T8K2"/>
<reference evidence="1" key="1">
    <citation type="journal article" date="2014" name="Front. Microbiol.">
        <title>High frequency of phylogenetically diverse reductive dehalogenase-homologous genes in deep subseafloor sedimentary metagenomes.</title>
        <authorList>
            <person name="Kawai M."/>
            <person name="Futagami T."/>
            <person name="Toyoda A."/>
            <person name="Takaki Y."/>
            <person name="Nishi S."/>
            <person name="Hori S."/>
            <person name="Arai W."/>
            <person name="Tsubouchi T."/>
            <person name="Morono Y."/>
            <person name="Uchiyama I."/>
            <person name="Ito T."/>
            <person name="Fujiyama A."/>
            <person name="Inagaki F."/>
            <person name="Takami H."/>
        </authorList>
    </citation>
    <scope>NUCLEOTIDE SEQUENCE</scope>
    <source>
        <strain evidence="1">Expedition CK06-06</strain>
    </source>
</reference>
<gene>
    <name evidence="1" type="ORF">S12H4_17203</name>
</gene>
<organism evidence="1">
    <name type="scientific">marine sediment metagenome</name>
    <dbReference type="NCBI Taxonomy" id="412755"/>
    <lineage>
        <taxon>unclassified sequences</taxon>
        <taxon>metagenomes</taxon>
        <taxon>ecological metagenomes</taxon>
    </lineage>
</organism>
<name>X1T8K2_9ZZZZ</name>